<organism evidence="2 3">
    <name type="scientific">Arachis hypogaea</name>
    <name type="common">Peanut</name>
    <dbReference type="NCBI Taxonomy" id="3818"/>
    <lineage>
        <taxon>Eukaryota</taxon>
        <taxon>Viridiplantae</taxon>
        <taxon>Streptophyta</taxon>
        <taxon>Embryophyta</taxon>
        <taxon>Tracheophyta</taxon>
        <taxon>Spermatophyta</taxon>
        <taxon>Magnoliopsida</taxon>
        <taxon>eudicotyledons</taxon>
        <taxon>Gunneridae</taxon>
        <taxon>Pentapetalae</taxon>
        <taxon>rosids</taxon>
        <taxon>fabids</taxon>
        <taxon>Fabales</taxon>
        <taxon>Fabaceae</taxon>
        <taxon>Papilionoideae</taxon>
        <taxon>50 kb inversion clade</taxon>
        <taxon>dalbergioids sensu lato</taxon>
        <taxon>Dalbergieae</taxon>
        <taxon>Pterocarpus clade</taxon>
        <taxon>Arachis</taxon>
    </lineage>
</organism>
<keyword evidence="3" id="KW-1185">Reference proteome</keyword>
<dbReference type="Proteomes" id="UP000289738">
    <property type="component" value="Chromosome A06"/>
</dbReference>
<dbReference type="EMBL" id="SDMP01000006">
    <property type="protein sequence ID" value="RYR55524.1"/>
    <property type="molecule type" value="Genomic_DNA"/>
</dbReference>
<protein>
    <submittedName>
        <fullName evidence="2">Uncharacterized protein</fullName>
    </submittedName>
</protein>
<sequence>MRGPNTTLAVSHSALPETDTTSLSAQSRRFGFPLRNPLIVGDARPSTDHLIFCSFFDCTSSDFLKSN</sequence>
<gene>
    <name evidence="2" type="ORF">Ahy_A06g030724</name>
</gene>
<feature type="compositionally biased region" description="Polar residues" evidence="1">
    <location>
        <begin position="1"/>
        <end position="10"/>
    </location>
</feature>
<evidence type="ECO:0000313" key="3">
    <source>
        <dbReference type="Proteomes" id="UP000289738"/>
    </source>
</evidence>
<proteinExistence type="predicted"/>
<comment type="caution">
    <text evidence="2">The sequence shown here is derived from an EMBL/GenBank/DDBJ whole genome shotgun (WGS) entry which is preliminary data.</text>
</comment>
<accession>A0A445CXC6</accession>
<name>A0A445CXC6_ARAHY</name>
<evidence type="ECO:0000256" key="1">
    <source>
        <dbReference type="SAM" id="MobiDB-lite"/>
    </source>
</evidence>
<reference evidence="2 3" key="1">
    <citation type="submission" date="2019-01" db="EMBL/GenBank/DDBJ databases">
        <title>Sequencing of cultivated peanut Arachis hypogaea provides insights into genome evolution and oil improvement.</title>
        <authorList>
            <person name="Chen X."/>
        </authorList>
    </citation>
    <scope>NUCLEOTIDE SEQUENCE [LARGE SCALE GENOMIC DNA]</scope>
    <source>
        <strain evidence="3">cv. Fuhuasheng</strain>
        <tissue evidence="2">Leaves</tissue>
    </source>
</reference>
<feature type="region of interest" description="Disordered" evidence="1">
    <location>
        <begin position="1"/>
        <end position="22"/>
    </location>
</feature>
<dbReference type="AlphaFoldDB" id="A0A445CXC6"/>
<evidence type="ECO:0000313" key="2">
    <source>
        <dbReference type="EMBL" id="RYR55524.1"/>
    </source>
</evidence>